<keyword evidence="4 12" id="KW-0645">Protease</keyword>
<keyword evidence="15" id="KW-1185">Reference proteome</keyword>
<keyword evidence="9 12" id="KW-1133">Transmembrane helix</keyword>
<keyword evidence="8 12" id="KW-0862">Zinc</keyword>
<evidence type="ECO:0000313" key="15">
    <source>
        <dbReference type="Proteomes" id="UP000532194"/>
    </source>
</evidence>
<dbReference type="InterPro" id="IPR001915">
    <property type="entry name" value="Peptidase_M48"/>
</dbReference>
<evidence type="ECO:0000256" key="6">
    <source>
        <dbReference type="ARBA" id="ARBA00022723"/>
    </source>
</evidence>
<evidence type="ECO:0000256" key="1">
    <source>
        <dbReference type="ARBA" id="ARBA00004651"/>
    </source>
</evidence>
<dbReference type="PANTHER" id="PTHR43221">
    <property type="entry name" value="PROTEASE HTPX"/>
    <property type="match status" value="1"/>
</dbReference>
<evidence type="ECO:0000256" key="12">
    <source>
        <dbReference type="HAMAP-Rule" id="MF_00188"/>
    </source>
</evidence>
<evidence type="ECO:0000313" key="14">
    <source>
        <dbReference type="EMBL" id="NMM94701.1"/>
    </source>
</evidence>
<evidence type="ECO:0000259" key="13">
    <source>
        <dbReference type="Pfam" id="PF01435"/>
    </source>
</evidence>
<comment type="caution">
    <text evidence="14">The sequence shown here is derived from an EMBL/GenBank/DDBJ whole genome shotgun (WGS) entry which is preliminary data.</text>
</comment>
<dbReference type="GO" id="GO:0006508">
    <property type="term" value="P:proteolysis"/>
    <property type="evidence" value="ECO:0007669"/>
    <property type="project" value="UniProtKB-KW"/>
</dbReference>
<dbReference type="GO" id="GO:0004222">
    <property type="term" value="F:metalloendopeptidase activity"/>
    <property type="evidence" value="ECO:0007669"/>
    <property type="project" value="UniProtKB-UniRule"/>
</dbReference>
<feature type="active site" evidence="12">
    <location>
        <position position="142"/>
    </location>
</feature>
<sequence length="327" mass="34858">MDAKLRVHGHYNGLKTTLLFALMWAIVMLIWWATGGSRQTLGIYIIIGLATTFGSYWFSDKLAIASMGAREVSEQEAPQIYQIVRELSAKAGKPMPRIYIAPTMSPNAFATGRNERHAAVCCTQGILQILNARELRGVLGHELMHVYNRDIRTSAIASAMATVITYLGYSLMYFGGGSSRDDRDNASGGLGLIGLLLSMILAPVAASLIQMAISRTREYDADEDGSVLTGDPEALASALNKISYGAQSAPMRKTAGTQSVSAMMIANPFSAAGFSKLFSTHPPTEDRIARLMQMAAEMRGAGIGQGAGGYAAGGYVGGRVGGGQVRY</sequence>
<feature type="transmembrane region" description="Helical" evidence="12">
    <location>
        <begin position="154"/>
        <end position="174"/>
    </location>
</feature>
<proteinExistence type="inferred from homology"/>
<dbReference type="AlphaFoldDB" id="A0A7Y0EQP7"/>
<evidence type="ECO:0000256" key="5">
    <source>
        <dbReference type="ARBA" id="ARBA00022692"/>
    </source>
</evidence>
<keyword evidence="11 12" id="KW-0472">Membrane</keyword>
<keyword evidence="5 12" id="KW-0812">Transmembrane</keyword>
<comment type="similarity">
    <text evidence="2 12">Belongs to the peptidase M48B family.</text>
</comment>
<dbReference type="Pfam" id="PF01435">
    <property type="entry name" value="Peptidase_M48"/>
    <property type="match status" value="1"/>
</dbReference>
<evidence type="ECO:0000256" key="3">
    <source>
        <dbReference type="ARBA" id="ARBA00022475"/>
    </source>
</evidence>
<evidence type="ECO:0000256" key="2">
    <source>
        <dbReference type="ARBA" id="ARBA00009779"/>
    </source>
</evidence>
<evidence type="ECO:0000256" key="8">
    <source>
        <dbReference type="ARBA" id="ARBA00022833"/>
    </source>
</evidence>
<comment type="cofactor">
    <cofactor evidence="12">
        <name>Zn(2+)</name>
        <dbReference type="ChEBI" id="CHEBI:29105"/>
    </cofactor>
    <text evidence="12">Binds 1 zinc ion per subunit.</text>
</comment>
<evidence type="ECO:0000256" key="11">
    <source>
        <dbReference type="ARBA" id="ARBA00023136"/>
    </source>
</evidence>
<name>A0A7Y0EQP7_9BIFI</name>
<feature type="transmembrane region" description="Helical" evidence="12">
    <location>
        <begin position="39"/>
        <end position="58"/>
    </location>
</feature>
<gene>
    <name evidence="12" type="primary">htpX</name>
    <name evidence="14" type="ORF">G1C95_1889</name>
</gene>
<dbReference type="EMBL" id="JAAIII010000006">
    <property type="protein sequence ID" value="NMM94701.1"/>
    <property type="molecule type" value="Genomic_DNA"/>
</dbReference>
<feature type="binding site" evidence="12">
    <location>
        <position position="218"/>
    </location>
    <ligand>
        <name>Zn(2+)</name>
        <dbReference type="ChEBI" id="CHEBI:29105"/>
        <note>catalytic</note>
    </ligand>
</feature>
<dbReference type="NCBIfam" id="NF002839">
    <property type="entry name" value="PRK03072.1"/>
    <property type="match status" value="1"/>
</dbReference>
<dbReference type="RefSeq" id="WP_169172722.1">
    <property type="nucleotide sequence ID" value="NZ_JAAIII010000006.1"/>
</dbReference>
<dbReference type="InterPro" id="IPR050083">
    <property type="entry name" value="HtpX_protease"/>
</dbReference>
<organism evidence="14 15">
    <name type="scientific">Bifidobacterium oedipodis</name>
    <dbReference type="NCBI Taxonomy" id="2675322"/>
    <lineage>
        <taxon>Bacteria</taxon>
        <taxon>Bacillati</taxon>
        <taxon>Actinomycetota</taxon>
        <taxon>Actinomycetes</taxon>
        <taxon>Bifidobacteriales</taxon>
        <taxon>Bifidobacteriaceae</taxon>
        <taxon>Bifidobacterium</taxon>
    </lineage>
</organism>
<keyword evidence="6 12" id="KW-0479">Metal-binding</keyword>
<dbReference type="HAMAP" id="MF_00188">
    <property type="entry name" value="Pept_M48_protease_HtpX"/>
    <property type="match status" value="1"/>
</dbReference>
<dbReference type="Gene3D" id="3.30.2010.10">
    <property type="entry name" value="Metalloproteases ('zincins'), catalytic domain"/>
    <property type="match status" value="1"/>
</dbReference>
<feature type="transmembrane region" description="Helical" evidence="12">
    <location>
        <begin position="186"/>
        <end position="209"/>
    </location>
</feature>
<dbReference type="InterPro" id="IPR022919">
    <property type="entry name" value="Pept_M48_protease_HtpX"/>
</dbReference>
<protein>
    <recommendedName>
        <fullName evidence="12">Protease HtpX homolog</fullName>
        <ecNumber evidence="12">3.4.24.-</ecNumber>
    </recommendedName>
</protein>
<evidence type="ECO:0000256" key="10">
    <source>
        <dbReference type="ARBA" id="ARBA00023049"/>
    </source>
</evidence>
<comment type="subcellular location">
    <subcellularLocation>
        <location evidence="1 12">Cell membrane</location>
        <topology evidence="1 12">Multi-pass membrane protein</topology>
    </subcellularLocation>
</comment>
<evidence type="ECO:0000256" key="9">
    <source>
        <dbReference type="ARBA" id="ARBA00022989"/>
    </source>
</evidence>
<dbReference type="PANTHER" id="PTHR43221:SF1">
    <property type="entry name" value="PROTEASE HTPX"/>
    <property type="match status" value="1"/>
</dbReference>
<dbReference type="Proteomes" id="UP000532194">
    <property type="component" value="Unassembled WGS sequence"/>
</dbReference>
<dbReference type="GO" id="GO:0005886">
    <property type="term" value="C:plasma membrane"/>
    <property type="evidence" value="ECO:0007669"/>
    <property type="project" value="UniProtKB-SubCell"/>
</dbReference>
<feature type="transmembrane region" description="Helical" evidence="12">
    <location>
        <begin position="12"/>
        <end position="33"/>
    </location>
</feature>
<evidence type="ECO:0000256" key="4">
    <source>
        <dbReference type="ARBA" id="ARBA00022670"/>
    </source>
</evidence>
<feature type="binding site" evidence="12">
    <location>
        <position position="145"/>
    </location>
    <ligand>
        <name>Zn(2+)</name>
        <dbReference type="ChEBI" id="CHEBI:29105"/>
        <note>catalytic</note>
    </ligand>
</feature>
<reference evidence="14 15" key="1">
    <citation type="submission" date="2020-02" db="EMBL/GenBank/DDBJ databases">
        <title>Characterization of phylogenetic diversity of novel bifidobacterial species isolated in Czech ZOOs.</title>
        <authorList>
            <person name="Lugli G.A."/>
            <person name="Vera N.B."/>
            <person name="Ventura M."/>
        </authorList>
    </citation>
    <scope>NUCLEOTIDE SEQUENCE [LARGE SCALE GENOMIC DNA]</scope>
    <source>
        <strain evidence="14 15">DSM 109957</strain>
    </source>
</reference>
<keyword evidence="7 12" id="KW-0378">Hydrolase</keyword>
<keyword evidence="10 12" id="KW-0482">Metalloprotease</keyword>
<evidence type="ECO:0000256" key="7">
    <source>
        <dbReference type="ARBA" id="ARBA00022801"/>
    </source>
</evidence>
<dbReference type="GO" id="GO:0008270">
    <property type="term" value="F:zinc ion binding"/>
    <property type="evidence" value="ECO:0007669"/>
    <property type="project" value="UniProtKB-UniRule"/>
</dbReference>
<dbReference type="EC" id="3.4.24.-" evidence="12"/>
<feature type="domain" description="Peptidase M48" evidence="13">
    <location>
        <begin position="75"/>
        <end position="294"/>
    </location>
</feature>
<feature type="binding site" evidence="12">
    <location>
        <position position="141"/>
    </location>
    <ligand>
        <name>Zn(2+)</name>
        <dbReference type="ChEBI" id="CHEBI:29105"/>
        <note>catalytic</note>
    </ligand>
</feature>
<accession>A0A7Y0EQP7</accession>
<keyword evidence="3 12" id="KW-1003">Cell membrane</keyword>